<dbReference type="Proteomes" id="UP000554482">
    <property type="component" value="Unassembled WGS sequence"/>
</dbReference>
<accession>A0A7J6WXF7</accession>
<keyword evidence="2" id="KW-1185">Reference proteome</keyword>
<name>A0A7J6WXF7_THATH</name>
<reference evidence="1 2" key="1">
    <citation type="submission" date="2020-06" db="EMBL/GenBank/DDBJ databases">
        <title>Transcriptomic and genomic resources for Thalictrum thalictroides and T. hernandezii: Facilitating candidate gene discovery in an emerging model plant lineage.</title>
        <authorList>
            <person name="Arias T."/>
            <person name="Riano-Pachon D.M."/>
            <person name="Di Stilio V.S."/>
        </authorList>
    </citation>
    <scope>NUCLEOTIDE SEQUENCE [LARGE SCALE GENOMIC DNA]</scope>
    <source>
        <strain evidence="2">cv. WT478/WT964</strain>
        <tissue evidence="1">Leaves</tissue>
    </source>
</reference>
<dbReference type="AlphaFoldDB" id="A0A7J6WXF7"/>
<evidence type="ECO:0000313" key="1">
    <source>
        <dbReference type="EMBL" id="KAF5201587.1"/>
    </source>
</evidence>
<proteinExistence type="predicted"/>
<gene>
    <name evidence="1" type="ORF">FRX31_008828</name>
</gene>
<dbReference type="EMBL" id="JABWDY010009223">
    <property type="protein sequence ID" value="KAF5201587.1"/>
    <property type="molecule type" value="Genomic_DNA"/>
</dbReference>
<evidence type="ECO:0000313" key="2">
    <source>
        <dbReference type="Proteomes" id="UP000554482"/>
    </source>
</evidence>
<protein>
    <submittedName>
        <fullName evidence="1">Uncharacterized protein</fullName>
    </submittedName>
</protein>
<organism evidence="1 2">
    <name type="scientific">Thalictrum thalictroides</name>
    <name type="common">Rue-anemone</name>
    <name type="synonym">Anemone thalictroides</name>
    <dbReference type="NCBI Taxonomy" id="46969"/>
    <lineage>
        <taxon>Eukaryota</taxon>
        <taxon>Viridiplantae</taxon>
        <taxon>Streptophyta</taxon>
        <taxon>Embryophyta</taxon>
        <taxon>Tracheophyta</taxon>
        <taxon>Spermatophyta</taxon>
        <taxon>Magnoliopsida</taxon>
        <taxon>Ranunculales</taxon>
        <taxon>Ranunculaceae</taxon>
        <taxon>Thalictroideae</taxon>
        <taxon>Thalictrum</taxon>
    </lineage>
</organism>
<comment type="caution">
    <text evidence="1">The sequence shown here is derived from an EMBL/GenBank/DDBJ whole genome shotgun (WGS) entry which is preliminary data.</text>
</comment>
<sequence length="60" mass="6815">MHSLKATHIPLSELRQNGAIWVDAWVITLWHGEHLNPTHVSRCVKQSGRSPGNSTWCVRD</sequence>